<evidence type="ECO:0000313" key="2">
    <source>
        <dbReference type="Proteomes" id="UP001222932"/>
    </source>
</evidence>
<gene>
    <name evidence="1" type="ORF">CspeluHIS016_0503180</name>
</gene>
<reference evidence="1" key="1">
    <citation type="journal article" date="2023" name="BMC Genomics">
        <title>Chromosome-level genome assemblies of Cutaneotrichosporon spp. (Trichosporonales, Basidiomycota) reveal imbalanced evolution between nucleotide sequences and chromosome synteny.</title>
        <authorList>
            <person name="Kobayashi Y."/>
            <person name="Kayamori A."/>
            <person name="Aoki K."/>
            <person name="Shiwa Y."/>
            <person name="Matsutani M."/>
            <person name="Fujita N."/>
            <person name="Sugita T."/>
            <person name="Iwasaki W."/>
            <person name="Tanaka N."/>
            <person name="Takashima M."/>
        </authorList>
    </citation>
    <scope>NUCLEOTIDE SEQUENCE</scope>
    <source>
        <strain evidence="1">HIS016</strain>
    </source>
</reference>
<protein>
    <recommendedName>
        <fullName evidence="3">F-box domain-containing protein</fullName>
    </recommendedName>
</protein>
<dbReference type="AlphaFoldDB" id="A0AAD3TWR6"/>
<comment type="caution">
    <text evidence="1">The sequence shown here is derived from an EMBL/GenBank/DDBJ whole genome shotgun (WGS) entry which is preliminary data.</text>
</comment>
<organism evidence="1 2">
    <name type="scientific">Cutaneotrichosporon spelunceum</name>
    <dbReference type="NCBI Taxonomy" id="1672016"/>
    <lineage>
        <taxon>Eukaryota</taxon>
        <taxon>Fungi</taxon>
        <taxon>Dikarya</taxon>
        <taxon>Basidiomycota</taxon>
        <taxon>Agaricomycotina</taxon>
        <taxon>Tremellomycetes</taxon>
        <taxon>Trichosporonales</taxon>
        <taxon>Trichosporonaceae</taxon>
        <taxon>Cutaneotrichosporon</taxon>
    </lineage>
</organism>
<reference evidence="1" key="2">
    <citation type="submission" date="2023-06" db="EMBL/GenBank/DDBJ databases">
        <authorList>
            <person name="Kobayashi Y."/>
            <person name="Kayamori A."/>
            <person name="Aoki K."/>
            <person name="Shiwa Y."/>
            <person name="Fujita N."/>
            <person name="Sugita T."/>
            <person name="Iwasaki W."/>
            <person name="Tanaka N."/>
            <person name="Takashima M."/>
        </authorList>
    </citation>
    <scope>NUCLEOTIDE SEQUENCE</scope>
    <source>
        <strain evidence="1">HIS016</strain>
    </source>
</reference>
<evidence type="ECO:0008006" key="3">
    <source>
        <dbReference type="Google" id="ProtNLM"/>
    </source>
</evidence>
<dbReference type="EMBL" id="BTCM01000005">
    <property type="protein sequence ID" value="GMK58286.1"/>
    <property type="molecule type" value="Genomic_DNA"/>
</dbReference>
<name>A0AAD3TWR6_9TREE</name>
<sequence length="403" mass="45840">MPAKTNLSLSKFFRKNPLKRLFIHRHHTVSDSLWGEYTIRTTSTNSDDVPFDCERYHSVWDKVLSYMDVPELLAVRGTCRTIHQSATHRLATHAVLRGDDANKGTDILWSAHANISLTQNPFLWHCMQILGIVGSCDCDAGWNPRMKCTCLEFLGTILDQIVPYKLKIDTIRIYMRSFRSGPPFKTDMVRAKHTIYVIDHFPTKPSMCVLPLAPVGKSKGVAINIRYSQYSPNVPFTVFKGENYNRHTAYSVQFLPRTRPNLPGWYGSKTNGSRVYVHRHGTNVDRLAQNLLGLFAELSVTQPGRATFTLGRVDKWPGCWFSSDPRIVSNLVEYVGIPWRDLVPTAARDSFRTKHMAAQEHHLDHATEEEVRSCAEYYAARRLLTEPSLTLEGACVCGCFFVE</sequence>
<keyword evidence="2" id="KW-1185">Reference proteome</keyword>
<accession>A0AAD3TWR6</accession>
<dbReference type="Proteomes" id="UP001222932">
    <property type="component" value="Unassembled WGS sequence"/>
</dbReference>
<evidence type="ECO:0000313" key="1">
    <source>
        <dbReference type="EMBL" id="GMK58286.1"/>
    </source>
</evidence>
<proteinExistence type="predicted"/>